<dbReference type="GO" id="GO:0003700">
    <property type="term" value="F:DNA-binding transcription factor activity"/>
    <property type="evidence" value="ECO:0007669"/>
    <property type="project" value="InterPro"/>
</dbReference>
<reference evidence="5" key="1">
    <citation type="submission" date="2014-12" db="EMBL/GenBank/DDBJ databases">
        <title>The draft genome of the Tatumella morbirosei type strain, LMG23360T isolated from pineapple rot.</title>
        <authorList>
            <person name="Smits T.H."/>
            <person name="Palmer M."/>
            <person name="Venter S.N."/>
            <person name="Duffy B."/>
            <person name="Steenkamp E.T."/>
            <person name="Chan W.Y."/>
            <person name="Coutinho T.A."/>
            <person name="Coetzee M.P."/>
            <person name="De Maayer P."/>
        </authorList>
    </citation>
    <scope>NUCLEOTIDE SEQUENCE [LARGE SCALE GENOMIC DNA]</scope>
    <source>
        <strain evidence="5">LMG 23360</strain>
    </source>
</reference>
<keyword evidence="6" id="KW-1185">Reference proteome</keyword>
<dbReference type="Proteomes" id="UP000029577">
    <property type="component" value="Unassembled WGS sequence"/>
</dbReference>
<dbReference type="Gene3D" id="1.10.10.10">
    <property type="entry name" value="Winged helix-like DNA-binding domain superfamily/Winged helix DNA-binding domain"/>
    <property type="match status" value="1"/>
</dbReference>
<dbReference type="eggNOG" id="COG1737">
    <property type="taxonomic scope" value="Bacteria"/>
</dbReference>
<evidence type="ECO:0000256" key="3">
    <source>
        <dbReference type="ARBA" id="ARBA00023163"/>
    </source>
</evidence>
<dbReference type="RefSeq" id="WP_038021006.1">
    <property type="nucleotide sequence ID" value="NZ_JPKR02000003.1"/>
</dbReference>
<dbReference type="OrthoDB" id="6636144at2"/>
<comment type="caution">
    <text evidence="5">The sequence shown here is derived from an EMBL/GenBank/DDBJ whole genome shotgun (WGS) entry which is preliminary data.</text>
</comment>
<evidence type="ECO:0000259" key="4">
    <source>
        <dbReference type="PROSITE" id="PS51071"/>
    </source>
</evidence>
<dbReference type="InterPro" id="IPR009057">
    <property type="entry name" value="Homeodomain-like_sf"/>
</dbReference>
<evidence type="ECO:0000313" key="5">
    <source>
        <dbReference type="EMBL" id="KGD71889.1"/>
    </source>
</evidence>
<dbReference type="PANTHER" id="PTHR30514:SF18">
    <property type="entry name" value="RPIR-FAMILY TRANSCRIPTIONAL REGULATOR"/>
    <property type="match status" value="1"/>
</dbReference>
<evidence type="ECO:0000313" key="6">
    <source>
        <dbReference type="Proteomes" id="UP000029577"/>
    </source>
</evidence>
<dbReference type="GO" id="GO:0097367">
    <property type="term" value="F:carbohydrate derivative binding"/>
    <property type="evidence" value="ECO:0007669"/>
    <property type="project" value="InterPro"/>
</dbReference>
<dbReference type="PANTHER" id="PTHR30514">
    <property type="entry name" value="GLUCOKINASE"/>
    <property type="match status" value="1"/>
</dbReference>
<dbReference type="Gene3D" id="3.40.50.10490">
    <property type="entry name" value="Glucose-6-phosphate isomerase like protein, domain 1"/>
    <property type="match status" value="1"/>
</dbReference>
<proteinExistence type="predicted"/>
<accession>A0A095T5T5</accession>
<keyword evidence="1" id="KW-0805">Transcription regulation</keyword>
<dbReference type="STRING" id="642227.HA49_13740"/>
<dbReference type="Pfam" id="PF01418">
    <property type="entry name" value="HTH_6"/>
    <property type="match status" value="1"/>
</dbReference>
<dbReference type="PROSITE" id="PS51071">
    <property type="entry name" value="HTH_RPIR"/>
    <property type="match status" value="1"/>
</dbReference>
<dbReference type="InterPro" id="IPR000281">
    <property type="entry name" value="HTH_RpiR"/>
</dbReference>
<keyword evidence="3" id="KW-0804">Transcription</keyword>
<organism evidence="5 6">
    <name type="scientific">Tatumella morbirosei</name>
    <dbReference type="NCBI Taxonomy" id="642227"/>
    <lineage>
        <taxon>Bacteria</taxon>
        <taxon>Pseudomonadati</taxon>
        <taxon>Pseudomonadota</taxon>
        <taxon>Gammaproteobacteria</taxon>
        <taxon>Enterobacterales</taxon>
        <taxon>Erwiniaceae</taxon>
        <taxon>Tatumella</taxon>
    </lineage>
</organism>
<dbReference type="InterPro" id="IPR035472">
    <property type="entry name" value="RpiR-like_SIS"/>
</dbReference>
<dbReference type="EMBL" id="JPKR02000003">
    <property type="protein sequence ID" value="KGD71889.1"/>
    <property type="molecule type" value="Genomic_DNA"/>
</dbReference>
<dbReference type="GO" id="GO:0003677">
    <property type="term" value="F:DNA binding"/>
    <property type="evidence" value="ECO:0007669"/>
    <property type="project" value="UniProtKB-KW"/>
</dbReference>
<evidence type="ECO:0000256" key="2">
    <source>
        <dbReference type="ARBA" id="ARBA00023125"/>
    </source>
</evidence>
<keyword evidence="2" id="KW-0238">DNA-binding</keyword>
<dbReference type="AlphaFoldDB" id="A0A095T5T5"/>
<dbReference type="PROSITE" id="PS00356">
    <property type="entry name" value="HTH_LACI_1"/>
    <property type="match status" value="1"/>
</dbReference>
<dbReference type="InterPro" id="IPR036388">
    <property type="entry name" value="WH-like_DNA-bd_sf"/>
</dbReference>
<gene>
    <name evidence="5" type="ORF">HA49_13740</name>
</gene>
<dbReference type="GO" id="GO:1901135">
    <property type="term" value="P:carbohydrate derivative metabolic process"/>
    <property type="evidence" value="ECO:0007669"/>
    <property type="project" value="InterPro"/>
</dbReference>
<sequence>MKEYPPLTLSQYQSGIAQLRTLTESEFRLDDYLQHHFNEIPFHGIVDIAQNAGVSKATIGRFLARLGYTGYAEFRRNVEAALLSQKMDSPYDVATRTSPVPELTTPQRVANFSNSIGSLLAEFQQSLNINNLEEFTALLLDEKRHLYVVGPSSSLAMATHFVTLIQYFRHQVTLLSLDSGELPKSLLSVSPQDVLVVFSYYRFNNMALRVAGWFRNHQATVVLVTNSESNPYGKYCNLQFILPSETGSVFKSRLTGFAFTELVLHMTFASDKGLGNFAELEELFSYFETFSSGV</sequence>
<protein>
    <submittedName>
        <fullName evidence="5">Transcriptional regulator</fullName>
    </submittedName>
</protein>
<dbReference type="SUPFAM" id="SSF46689">
    <property type="entry name" value="Homeodomain-like"/>
    <property type="match status" value="1"/>
</dbReference>
<name>A0A095T5T5_9GAMM</name>
<dbReference type="InterPro" id="IPR047640">
    <property type="entry name" value="RpiR-like"/>
</dbReference>
<dbReference type="InterPro" id="IPR001347">
    <property type="entry name" value="SIS_dom"/>
</dbReference>
<dbReference type="Pfam" id="PF01380">
    <property type="entry name" value="SIS"/>
    <property type="match status" value="1"/>
</dbReference>
<dbReference type="CDD" id="cd05013">
    <property type="entry name" value="SIS_RpiR"/>
    <property type="match status" value="1"/>
</dbReference>
<feature type="domain" description="HTH rpiR-type" evidence="4">
    <location>
        <begin position="9"/>
        <end position="85"/>
    </location>
</feature>
<dbReference type="SUPFAM" id="SSF53697">
    <property type="entry name" value="SIS domain"/>
    <property type="match status" value="1"/>
</dbReference>
<evidence type="ECO:0000256" key="1">
    <source>
        <dbReference type="ARBA" id="ARBA00023015"/>
    </source>
</evidence>
<dbReference type="InterPro" id="IPR046348">
    <property type="entry name" value="SIS_dom_sf"/>
</dbReference>